<proteinExistence type="predicted"/>
<protein>
    <submittedName>
        <fullName evidence="1">CXXX repeat peptide maturase</fullName>
    </submittedName>
</protein>
<gene>
    <name evidence="1" type="ORF">BacF7301_13510</name>
</gene>
<accession>A0A6H0KNS3</accession>
<dbReference type="RefSeq" id="WP_167963574.1">
    <property type="nucleotide sequence ID" value="NZ_CP050831.1"/>
</dbReference>
<evidence type="ECO:0000313" key="2">
    <source>
        <dbReference type="Proteomes" id="UP000501780"/>
    </source>
</evidence>
<evidence type="ECO:0000313" key="1">
    <source>
        <dbReference type="EMBL" id="QIU95096.1"/>
    </source>
</evidence>
<dbReference type="Proteomes" id="UP000501780">
    <property type="component" value="Chromosome"/>
</dbReference>
<reference evidence="1 2" key="1">
    <citation type="submission" date="2020-03" db="EMBL/GenBank/DDBJ databases">
        <title>Genomic analysis of Bacteroides faecium CBA7301.</title>
        <authorList>
            <person name="Kim J."/>
            <person name="Roh S.W."/>
        </authorList>
    </citation>
    <scope>NUCLEOTIDE SEQUENCE [LARGE SCALE GENOMIC DNA]</scope>
    <source>
        <strain evidence="1 2">CBA7301</strain>
    </source>
</reference>
<dbReference type="EMBL" id="CP050831">
    <property type="protein sequence ID" value="QIU95096.1"/>
    <property type="molecule type" value="Genomic_DNA"/>
</dbReference>
<keyword evidence="2" id="KW-1185">Reference proteome</keyword>
<dbReference type="AlphaFoldDB" id="A0A6H0KNS3"/>
<dbReference type="NCBIfam" id="TIGR04119">
    <property type="entry name" value="CXXX_matur"/>
    <property type="match status" value="1"/>
</dbReference>
<dbReference type="InterPro" id="IPR026401">
    <property type="entry name" value="CXXX_matur"/>
</dbReference>
<name>A0A6H0KNS3_9BACE</name>
<organism evidence="1 2">
    <name type="scientific">Bacteroides faecium</name>
    <dbReference type="NCBI Taxonomy" id="2715212"/>
    <lineage>
        <taxon>Bacteria</taxon>
        <taxon>Pseudomonadati</taxon>
        <taxon>Bacteroidota</taxon>
        <taxon>Bacteroidia</taxon>
        <taxon>Bacteroidales</taxon>
        <taxon>Bacteroidaceae</taxon>
        <taxon>Bacteroides</taxon>
    </lineage>
</organism>
<sequence>MIQYLIIQLDDTSTSFCYYENSGKARRLIALDDLKAGIFFAMKQNLSIQFVYPDYELPDEYKETIETIDHSKIVPVGCREEADVMVFNDWNTFLSFQFASGQTYVLRTSKKDFFDKYLSLDCILPRIYRLNIVFTDIADFTDVDFTIYKQVLQAISKMISACYAQGENPQLNLLTDRIMLDRMNNCNAGWESITLAPDGKFYVCPAFYLEGEEAAIGDLKKGLDIKNPQLYRLDYAPLCRICDAYQCKRCIYLNRKTTLEVNTPSHEQCVVSHLERNAARALLAVTRQSGNVCMKNVEIKEIRYLDPFDIIKK</sequence>
<dbReference type="KEGG" id="bfc:BacF7301_13510"/>